<dbReference type="Proteomes" id="UP000023152">
    <property type="component" value="Unassembled WGS sequence"/>
</dbReference>
<feature type="compositionally biased region" description="Low complexity" evidence="1">
    <location>
        <begin position="1"/>
        <end position="15"/>
    </location>
</feature>
<keyword evidence="3" id="KW-1185">Reference proteome</keyword>
<evidence type="ECO:0000256" key="1">
    <source>
        <dbReference type="SAM" id="MobiDB-lite"/>
    </source>
</evidence>
<keyword evidence="2" id="KW-0067">ATP-binding</keyword>
<feature type="region of interest" description="Disordered" evidence="1">
    <location>
        <begin position="1"/>
        <end position="32"/>
    </location>
</feature>
<name>X6MN76_RETFI</name>
<sequence>MSSSFPSTPPRSTSKSSRKLTVPDSPMLMEAPITPPRKKKQEFLCELWCALTNKCGNMVNKSVTFAELSGFLRDKTEIYLFMNIKKKKKLVLELVCRYWMVLQSFVKNTRLEKSDLKSETRDARVILSSLMINSFPQEVLDTRTDSMNPVSENCYQKAQEVVTEIFQYYPNNEEKIFRLQCVDKVKIIEDFMKAFKAWQIQDCKEVMGSLKVYYEEWLRSKLVISQSSMNEAQRTTILETMDKSLKETKIKMSKLIGSEEANVVCKEIEANVERTEQESKIIRENSNNNNNNNDNNNNDNNNNDNNNNNDKTYRELSTSEKLRAYGIPSKLRTGRLNSQNNNTDFPCDQEKVENNNTIGQEEKHNDQDFVKKQWINLDTIIQEEGNKKYWKDFEVEIVEGKFHRLFELLNELLTRIKAIAPNSSHDLLDDIIDVSFIHHTIEHGTLGICVCTLLFCFYATQFYSIFNAIWDILKSLHAPAKDKQWIEWHDKIVQDMNATDATWSKLLPAIFNQFLIKLDEIEESIQQCQSFLKQNSKFRHNTNKN</sequence>
<reference evidence="2 3" key="1">
    <citation type="journal article" date="2013" name="Curr. Biol.">
        <title>The Genome of the Foraminiferan Reticulomyxa filosa.</title>
        <authorList>
            <person name="Glockner G."/>
            <person name="Hulsmann N."/>
            <person name="Schleicher M."/>
            <person name="Noegel A.A."/>
            <person name="Eichinger L."/>
            <person name="Gallinger C."/>
            <person name="Pawlowski J."/>
            <person name="Sierra R."/>
            <person name="Euteneuer U."/>
            <person name="Pillet L."/>
            <person name="Moustafa A."/>
            <person name="Platzer M."/>
            <person name="Groth M."/>
            <person name="Szafranski K."/>
            <person name="Schliwa M."/>
        </authorList>
    </citation>
    <scope>NUCLEOTIDE SEQUENCE [LARGE SCALE GENOMIC DNA]</scope>
</reference>
<dbReference type="GO" id="GO:0004386">
    <property type="term" value="F:helicase activity"/>
    <property type="evidence" value="ECO:0007669"/>
    <property type="project" value="UniProtKB-KW"/>
</dbReference>
<evidence type="ECO:0000313" key="2">
    <source>
        <dbReference type="EMBL" id="ETO14555.1"/>
    </source>
</evidence>
<feature type="compositionally biased region" description="Low complexity" evidence="1">
    <location>
        <begin position="287"/>
        <end position="310"/>
    </location>
</feature>
<keyword evidence="2" id="KW-0547">Nucleotide-binding</keyword>
<gene>
    <name evidence="2" type="ORF">RFI_22814</name>
</gene>
<accession>X6MN76</accession>
<dbReference type="EMBL" id="ASPP01019970">
    <property type="protein sequence ID" value="ETO14555.1"/>
    <property type="molecule type" value="Genomic_DNA"/>
</dbReference>
<dbReference type="AlphaFoldDB" id="X6MN76"/>
<keyword evidence="2" id="KW-0347">Helicase</keyword>
<feature type="region of interest" description="Disordered" evidence="1">
    <location>
        <begin position="275"/>
        <end position="312"/>
    </location>
</feature>
<comment type="caution">
    <text evidence="2">The sequence shown here is derived from an EMBL/GenBank/DDBJ whole genome shotgun (WGS) entry which is preliminary data.</text>
</comment>
<organism evidence="2 3">
    <name type="scientific">Reticulomyxa filosa</name>
    <dbReference type="NCBI Taxonomy" id="46433"/>
    <lineage>
        <taxon>Eukaryota</taxon>
        <taxon>Sar</taxon>
        <taxon>Rhizaria</taxon>
        <taxon>Retaria</taxon>
        <taxon>Foraminifera</taxon>
        <taxon>Monothalamids</taxon>
        <taxon>Reticulomyxidae</taxon>
        <taxon>Reticulomyxa</taxon>
    </lineage>
</organism>
<keyword evidence="2" id="KW-0378">Hydrolase</keyword>
<proteinExistence type="predicted"/>
<evidence type="ECO:0000313" key="3">
    <source>
        <dbReference type="Proteomes" id="UP000023152"/>
    </source>
</evidence>
<protein>
    <submittedName>
        <fullName evidence="2">ATP-dependent DNA helicase RecQ family protein</fullName>
    </submittedName>
</protein>